<dbReference type="SUPFAM" id="SSF55961">
    <property type="entry name" value="Bet v1-like"/>
    <property type="match status" value="1"/>
</dbReference>
<evidence type="ECO:0000313" key="5">
    <source>
        <dbReference type="Proteomes" id="UP000076830"/>
    </source>
</evidence>
<dbReference type="Proteomes" id="UP000076830">
    <property type="component" value="Chromosome"/>
</dbReference>
<evidence type="ECO:0000313" key="4">
    <source>
        <dbReference type="EMBL" id="ANB18557.1"/>
    </source>
</evidence>
<dbReference type="KEGG" id="dko:I596_2554"/>
<dbReference type="Gene3D" id="3.30.530.20">
    <property type="match status" value="1"/>
</dbReference>
<reference evidence="4 5" key="1">
    <citation type="submission" date="2016-04" db="EMBL/GenBank/DDBJ databases">
        <title>Complete genome sequence of Dokdonella koreensis DS-123T.</title>
        <authorList>
            <person name="Kim J.F."/>
            <person name="Lee H."/>
            <person name="Kwak M.-J."/>
        </authorList>
    </citation>
    <scope>NUCLEOTIDE SEQUENCE [LARGE SCALE GENOMIC DNA]</scope>
    <source>
        <strain evidence="4 5">DS-123</strain>
    </source>
</reference>
<keyword evidence="2" id="KW-1277">Toxin-antitoxin system</keyword>
<evidence type="ECO:0000256" key="2">
    <source>
        <dbReference type="ARBA" id="ARBA00022649"/>
    </source>
</evidence>
<proteinExistence type="inferred from homology"/>
<evidence type="ECO:0000259" key="3">
    <source>
        <dbReference type="Pfam" id="PF03364"/>
    </source>
</evidence>
<dbReference type="AlphaFoldDB" id="A0A160DVI1"/>
<dbReference type="Pfam" id="PF03364">
    <property type="entry name" value="Polyketide_cyc"/>
    <property type="match status" value="1"/>
</dbReference>
<accession>A0A160DVI1</accession>
<dbReference type="PATRIC" id="fig|1300342.3.peg.2490"/>
<sequence length="143" mass="16181">MTHISRSALVRYTPRQMFDLVNDVEAYPSRFRWCSAARILERDEDAITARLDLRFAGIVQGFTTRNTLAAPERIHMRFVEGPFRSLEGVWLFQPLGDAGCKVSLALDFEFSSRLAGAALRLGFQGLADRMVDDFCQVARDVYG</sequence>
<dbReference type="GO" id="GO:0045333">
    <property type="term" value="P:cellular respiration"/>
    <property type="evidence" value="ECO:0007669"/>
    <property type="project" value="InterPro"/>
</dbReference>
<dbReference type="OrthoDB" id="9804759at2"/>
<keyword evidence="5" id="KW-1185">Reference proteome</keyword>
<dbReference type="InterPro" id="IPR005031">
    <property type="entry name" value="COQ10_START"/>
</dbReference>
<dbReference type="STRING" id="1300342.I596_2554"/>
<dbReference type="PANTHER" id="PTHR12901">
    <property type="entry name" value="SPERM PROTEIN HOMOLOG"/>
    <property type="match status" value="1"/>
</dbReference>
<dbReference type="RefSeq" id="WP_150132131.1">
    <property type="nucleotide sequence ID" value="NZ_CP015249.1"/>
</dbReference>
<organism evidence="4 5">
    <name type="scientific">Dokdonella koreensis DS-123</name>
    <dbReference type="NCBI Taxonomy" id="1300342"/>
    <lineage>
        <taxon>Bacteria</taxon>
        <taxon>Pseudomonadati</taxon>
        <taxon>Pseudomonadota</taxon>
        <taxon>Gammaproteobacteria</taxon>
        <taxon>Lysobacterales</taxon>
        <taxon>Rhodanobacteraceae</taxon>
        <taxon>Dokdonella</taxon>
    </lineage>
</organism>
<evidence type="ECO:0000256" key="1">
    <source>
        <dbReference type="ARBA" id="ARBA00008918"/>
    </source>
</evidence>
<name>A0A160DVI1_9GAMM</name>
<dbReference type="PANTHER" id="PTHR12901:SF10">
    <property type="entry name" value="COENZYME Q-BINDING PROTEIN COQ10, MITOCHONDRIAL"/>
    <property type="match status" value="1"/>
</dbReference>
<dbReference type="GO" id="GO:0048039">
    <property type="term" value="F:ubiquinone binding"/>
    <property type="evidence" value="ECO:0007669"/>
    <property type="project" value="InterPro"/>
</dbReference>
<protein>
    <submittedName>
        <fullName evidence="4">Oligoketide cyclase/lipid transport protein</fullName>
    </submittedName>
</protein>
<dbReference type="EMBL" id="CP015249">
    <property type="protein sequence ID" value="ANB18557.1"/>
    <property type="molecule type" value="Genomic_DNA"/>
</dbReference>
<feature type="domain" description="Coenzyme Q-binding protein COQ10 START" evidence="3">
    <location>
        <begin position="10"/>
        <end position="135"/>
    </location>
</feature>
<dbReference type="InterPro" id="IPR044996">
    <property type="entry name" value="COQ10-like"/>
</dbReference>
<dbReference type="CDD" id="cd07813">
    <property type="entry name" value="COQ10p_like"/>
    <property type="match status" value="1"/>
</dbReference>
<dbReference type="InterPro" id="IPR023393">
    <property type="entry name" value="START-like_dom_sf"/>
</dbReference>
<gene>
    <name evidence="4" type="ORF">I596_2554</name>
</gene>
<comment type="similarity">
    <text evidence="1">Belongs to the ribosome association toxin RatA family.</text>
</comment>